<dbReference type="RefSeq" id="WP_378041363.1">
    <property type="nucleotide sequence ID" value="NZ_JBHLWH010000027.1"/>
</dbReference>
<accession>A0ABV6F635</accession>
<protein>
    <recommendedName>
        <fullName evidence="4">Pilus assembly protein</fullName>
    </recommendedName>
</protein>
<evidence type="ECO:0008006" key="4">
    <source>
        <dbReference type="Google" id="ProtNLM"/>
    </source>
</evidence>
<reference evidence="2 3" key="1">
    <citation type="submission" date="2024-09" db="EMBL/GenBank/DDBJ databases">
        <authorList>
            <person name="Sun Q."/>
            <person name="Mori K."/>
        </authorList>
    </citation>
    <scope>NUCLEOTIDE SEQUENCE [LARGE SCALE GENOMIC DNA]</scope>
    <source>
        <strain evidence="2 3">CCM 7609</strain>
    </source>
</reference>
<dbReference type="EMBL" id="JBHLWH010000027">
    <property type="protein sequence ID" value="MFC0248774.1"/>
    <property type="molecule type" value="Genomic_DNA"/>
</dbReference>
<keyword evidence="1" id="KW-1133">Transmembrane helix</keyword>
<dbReference type="Proteomes" id="UP001589766">
    <property type="component" value="Unassembled WGS sequence"/>
</dbReference>
<proteinExistence type="predicted"/>
<sequence>MPTATDTAPDTAIFTTIDARRTEDRGEEGSATVEFVLLAALLLIPVIYFLMLTSQIQSAAYASVAAADQAAKAMAGAPDASSAAGRADEVVALTLGDYGLDPSVAQSALSCSTSPCLEPGSSVSVEVSIRVPVPLLPQGLGWDAAVATVTSSSQQPVPRFG</sequence>
<gene>
    <name evidence="2" type="ORF">ACFFIO_09700</name>
</gene>
<evidence type="ECO:0000313" key="3">
    <source>
        <dbReference type="Proteomes" id="UP001589766"/>
    </source>
</evidence>
<keyword evidence="1" id="KW-0472">Membrane</keyword>
<evidence type="ECO:0000313" key="2">
    <source>
        <dbReference type="EMBL" id="MFC0248774.1"/>
    </source>
</evidence>
<organism evidence="2 3">
    <name type="scientific">Citricoccus parietis</name>
    <dbReference type="NCBI Taxonomy" id="592307"/>
    <lineage>
        <taxon>Bacteria</taxon>
        <taxon>Bacillati</taxon>
        <taxon>Actinomycetota</taxon>
        <taxon>Actinomycetes</taxon>
        <taxon>Micrococcales</taxon>
        <taxon>Micrococcaceae</taxon>
        <taxon>Citricoccus</taxon>
    </lineage>
</organism>
<evidence type="ECO:0000256" key="1">
    <source>
        <dbReference type="SAM" id="Phobius"/>
    </source>
</evidence>
<comment type="caution">
    <text evidence="2">The sequence shown here is derived from an EMBL/GenBank/DDBJ whole genome shotgun (WGS) entry which is preliminary data.</text>
</comment>
<keyword evidence="3" id="KW-1185">Reference proteome</keyword>
<feature type="transmembrane region" description="Helical" evidence="1">
    <location>
        <begin position="35"/>
        <end position="53"/>
    </location>
</feature>
<name>A0ABV6F635_9MICC</name>
<keyword evidence="1" id="KW-0812">Transmembrane</keyword>